<dbReference type="SUPFAM" id="SSF51735">
    <property type="entry name" value="NAD(P)-binding Rossmann-fold domains"/>
    <property type="match status" value="1"/>
</dbReference>
<evidence type="ECO:0000256" key="1">
    <source>
        <dbReference type="ARBA" id="ARBA00006484"/>
    </source>
</evidence>
<dbReference type="InterPro" id="IPR002347">
    <property type="entry name" value="SDR_fam"/>
</dbReference>
<dbReference type="GO" id="GO:0016491">
    <property type="term" value="F:oxidoreductase activity"/>
    <property type="evidence" value="ECO:0007669"/>
    <property type="project" value="UniProtKB-KW"/>
</dbReference>
<dbReference type="EMBL" id="WJIF01000001">
    <property type="protein sequence ID" value="MRG58389.1"/>
    <property type="molecule type" value="Genomic_DNA"/>
</dbReference>
<sequence length="257" mass="26383">MTDATIDRADRPATLVTGASRGIGRAIAERLAADGHDLALTYRERADEAEQVAAACRALGADVVLLRVDFADLDAAARVVPDAIAGLGRLTGLVNNAGITGRIGGFLDAPIEESELVFRINVFAPIVVTRAAIAHMSTDRGGTGGAIVNISSGAATNGSPNTYVPYAMSKAALNILTLGTAREFAAAGVRVNTVSPGTTYTEIHAAAGRPNAPEERAPRIPMQRAGQPHEIAGAVAYLLSPDASYTTGADIRIAGGN</sequence>
<comment type="similarity">
    <text evidence="1">Belongs to the short-chain dehydrogenases/reductases (SDR) family.</text>
</comment>
<dbReference type="CDD" id="cd05233">
    <property type="entry name" value="SDR_c"/>
    <property type="match status" value="1"/>
</dbReference>
<dbReference type="PRINTS" id="PR00080">
    <property type="entry name" value="SDRFAMILY"/>
</dbReference>
<organism evidence="4 5">
    <name type="scientific">Agromyces agglutinans</name>
    <dbReference type="NCBI Taxonomy" id="2662258"/>
    <lineage>
        <taxon>Bacteria</taxon>
        <taxon>Bacillati</taxon>
        <taxon>Actinomycetota</taxon>
        <taxon>Actinomycetes</taxon>
        <taxon>Micrococcales</taxon>
        <taxon>Microbacteriaceae</taxon>
        <taxon>Agromyces</taxon>
    </lineage>
</organism>
<keyword evidence="2" id="KW-0560">Oxidoreductase</keyword>
<evidence type="ECO:0000313" key="4">
    <source>
        <dbReference type="EMBL" id="MRG58389.1"/>
    </source>
</evidence>
<accession>A0A6I2F1C0</accession>
<evidence type="ECO:0000313" key="5">
    <source>
        <dbReference type="Proteomes" id="UP000431080"/>
    </source>
</evidence>
<dbReference type="PRINTS" id="PR00081">
    <property type="entry name" value="GDHRDH"/>
</dbReference>
<dbReference type="SMART" id="SM00822">
    <property type="entry name" value="PKS_KR"/>
    <property type="match status" value="1"/>
</dbReference>
<evidence type="ECO:0000259" key="3">
    <source>
        <dbReference type="SMART" id="SM00822"/>
    </source>
</evidence>
<protein>
    <submittedName>
        <fullName evidence="4">SDR family oxidoreductase</fullName>
    </submittedName>
</protein>
<dbReference type="InterPro" id="IPR036291">
    <property type="entry name" value="NAD(P)-bd_dom_sf"/>
</dbReference>
<feature type="domain" description="Ketoreductase" evidence="3">
    <location>
        <begin position="13"/>
        <end position="216"/>
    </location>
</feature>
<name>A0A6I2F1C0_9MICO</name>
<comment type="caution">
    <text evidence="4">The sequence shown here is derived from an EMBL/GenBank/DDBJ whole genome shotgun (WGS) entry which is preliminary data.</text>
</comment>
<dbReference type="Gene3D" id="3.40.50.720">
    <property type="entry name" value="NAD(P)-binding Rossmann-like Domain"/>
    <property type="match status" value="1"/>
</dbReference>
<dbReference type="FunFam" id="3.40.50.720:FF:000084">
    <property type="entry name" value="Short-chain dehydrogenase reductase"/>
    <property type="match status" value="1"/>
</dbReference>
<evidence type="ECO:0000256" key="2">
    <source>
        <dbReference type="ARBA" id="ARBA00023002"/>
    </source>
</evidence>
<dbReference type="PANTHER" id="PTHR43639">
    <property type="entry name" value="OXIDOREDUCTASE, SHORT-CHAIN DEHYDROGENASE/REDUCTASE FAMILY (AFU_ORTHOLOGUE AFUA_5G02870)"/>
    <property type="match status" value="1"/>
</dbReference>
<dbReference type="PANTHER" id="PTHR43639:SF1">
    <property type="entry name" value="SHORT-CHAIN DEHYDROGENASE_REDUCTASE FAMILY PROTEIN"/>
    <property type="match status" value="1"/>
</dbReference>
<dbReference type="AlphaFoldDB" id="A0A6I2F1C0"/>
<dbReference type="Pfam" id="PF13561">
    <property type="entry name" value="adh_short_C2"/>
    <property type="match status" value="1"/>
</dbReference>
<dbReference type="Proteomes" id="UP000431080">
    <property type="component" value="Unassembled WGS sequence"/>
</dbReference>
<proteinExistence type="inferred from homology"/>
<keyword evidence="5" id="KW-1185">Reference proteome</keyword>
<dbReference type="RefSeq" id="WP_153682910.1">
    <property type="nucleotide sequence ID" value="NZ_WJIF01000001.1"/>
</dbReference>
<gene>
    <name evidence="4" type="ORF">GE115_00650</name>
</gene>
<reference evidence="4 5" key="1">
    <citation type="submission" date="2019-10" db="EMBL/GenBank/DDBJ databases">
        <authorList>
            <person name="Nie G."/>
            <person name="Ming H."/>
            <person name="Yi B."/>
        </authorList>
    </citation>
    <scope>NUCLEOTIDE SEQUENCE [LARGE SCALE GENOMIC DNA]</scope>
    <source>
        <strain evidence="4 5">CFH 90414</strain>
    </source>
</reference>
<dbReference type="InterPro" id="IPR057326">
    <property type="entry name" value="KR_dom"/>
</dbReference>